<keyword evidence="2" id="KW-1185">Reference proteome</keyword>
<reference evidence="1 2" key="1">
    <citation type="submission" date="2024-07" db="EMBL/GenBank/DDBJ databases">
        <title>Section-level genome sequencing and comparative genomics of Aspergillus sections Usti and Cavernicolus.</title>
        <authorList>
            <consortium name="Lawrence Berkeley National Laboratory"/>
            <person name="Nybo J.L."/>
            <person name="Vesth T.C."/>
            <person name="Theobald S."/>
            <person name="Frisvad J.C."/>
            <person name="Larsen T.O."/>
            <person name="Kjaerboelling I."/>
            <person name="Rothschild-Mancinelli K."/>
            <person name="Lyhne E.K."/>
            <person name="Kogle M.E."/>
            <person name="Barry K."/>
            <person name="Clum A."/>
            <person name="Na H."/>
            <person name="Ledsgaard L."/>
            <person name="Lin J."/>
            <person name="Lipzen A."/>
            <person name="Kuo A."/>
            <person name="Riley R."/>
            <person name="Mondo S."/>
            <person name="Labutti K."/>
            <person name="Haridas S."/>
            <person name="Pangalinan J."/>
            <person name="Salamov A.A."/>
            <person name="Simmons B.A."/>
            <person name="Magnuson J.K."/>
            <person name="Chen J."/>
            <person name="Drula E."/>
            <person name="Henrissat B."/>
            <person name="Wiebenga A."/>
            <person name="Lubbers R.J."/>
            <person name="Gomes A.C."/>
            <person name="Makela M.R."/>
            <person name="Stajich J."/>
            <person name="Grigoriev I.V."/>
            <person name="Mortensen U.H."/>
            <person name="De Vries R.P."/>
            <person name="Baker S.E."/>
            <person name="Andersen M.R."/>
        </authorList>
    </citation>
    <scope>NUCLEOTIDE SEQUENCE [LARGE SCALE GENOMIC DNA]</scope>
    <source>
        <strain evidence="1 2">CBS 588.65</strain>
    </source>
</reference>
<sequence>MVDSQYLYCYGKCIPVSFQRGALPETDETDSACSKRELVLPEDNTAVARYLVGRPNGWKRNGDLLVFHNDCHPADSAQFRVLGDEPVEVVLNGAGECTAFAVVSQSAVYFAYSFEGSSLYRITISPTRNWVPTRGNLEDIWSNDYNV</sequence>
<evidence type="ECO:0000313" key="1">
    <source>
        <dbReference type="EMBL" id="KAL2813598.1"/>
    </source>
</evidence>
<dbReference type="Proteomes" id="UP001610334">
    <property type="component" value="Unassembled WGS sequence"/>
</dbReference>
<accession>A0ABR4HFQ7</accession>
<dbReference type="EMBL" id="JBFXLT010000039">
    <property type="protein sequence ID" value="KAL2813598.1"/>
    <property type="molecule type" value="Genomic_DNA"/>
</dbReference>
<comment type="caution">
    <text evidence="1">The sequence shown here is derived from an EMBL/GenBank/DDBJ whole genome shotgun (WGS) entry which is preliminary data.</text>
</comment>
<evidence type="ECO:0000313" key="2">
    <source>
        <dbReference type="Proteomes" id="UP001610334"/>
    </source>
</evidence>
<protein>
    <submittedName>
        <fullName evidence="1">Uncharacterized protein</fullName>
    </submittedName>
</protein>
<proteinExistence type="predicted"/>
<gene>
    <name evidence="1" type="ORF">BJX63DRAFT_431938</name>
</gene>
<name>A0ABR4HFQ7_9EURO</name>
<organism evidence="1 2">
    <name type="scientific">Aspergillus granulosus</name>
    <dbReference type="NCBI Taxonomy" id="176169"/>
    <lineage>
        <taxon>Eukaryota</taxon>
        <taxon>Fungi</taxon>
        <taxon>Dikarya</taxon>
        <taxon>Ascomycota</taxon>
        <taxon>Pezizomycotina</taxon>
        <taxon>Eurotiomycetes</taxon>
        <taxon>Eurotiomycetidae</taxon>
        <taxon>Eurotiales</taxon>
        <taxon>Aspergillaceae</taxon>
        <taxon>Aspergillus</taxon>
        <taxon>Aspergillus subgen. Nidulantes</taxon>
    </lineage>
</organism>